<dbReference type="OrthoDB" id="10252707at2759"/>
<name>A0A6G0TZX1_APHGL</name>
<evidence type="ECO:0000256" key="7">
    <source>
        <dbReference type="ARBA" id="ARBA00023158"/>
    </source>
</evidence>
<keyword evidence="6" id="KW-0506">mRNA capping</keyword>
<keyword evidence="12" id="KW-0812">Transmembrane</keyword>
<evidence type="ECO:0000313" key="14">
    <source>
        <dbReference type="EMBL" id="KAE9541871.1"/>
    </source>
</evidence>
<keyword evidence="5" id="KW-0507">mRNA processing</keyword>
<keyword evidence="8" id="KW-0508">mRNA splicing</keyword>
<evidence type="ECO:0000256" key="8">
    <source>
        <dbReference type="ARBA" id="ARBA00023187"/>
    </source>
</evidence>
<evidence type="ECO:0000256" key="12">
    <source>
        <dbReference type="SAM" id="Phobius"/>
    </source>
</evidence>
<reference evidence="14 15" key="1">
    <citation type="submission" date="2019-08" db="EMBL/GenBank/DDBJ databases">
        <title>The genome of the soybean aphid Biotype 1, its phylome, world population structure and adaptation to the North American continent.</title>
        <authorList>
            <person name="Giordano R."/>
            <person name="Donthu R.K."/>
            <person name="Hernandez A.G."/>
            <person name="Wright C.L."/>
            <person name="Zimin A.V."/>
        </authorList>
    </citation>
    <scope>NUCLEOTIDE SEQUENCE [LARGE SCALE GENOMIC DNA]</scope>
    <source>
        <tissue evidence="14">Whole aphids</tissue>
    </source>
</reference>
<dbReference type="AlphaFoldDB" id="A0A6G0TZX1"/>
<dbReference type="GO" id="GO:0006406">
    <property type="term" value="P:mRNA export from nucleus"/>
    <property type="evidence" value="ECO:0007669"/>
    <property type="project" value="InterPro"/>
</dbReference>
<dbReference type="FunFam" id="1.25.40.180:FF:000010">
    <property type="entry name" value="Nuclear cap-binding protein subunit 1"/>
    <property type="match status" value="1"/>
</dbReference>
<evidence type="ECO:0000256" key="9">
    <source>
        <dbReference type="ARBA" id="ARBA00023242"/>
    </source>
</evidence>
<keyword evidence="12" id="KW-0472">Membrane</keyword>
<keyword evidence="7" id="KW-0943">RNA-mediated gene silencing</keyword>
<keyword evidence="9" id="KW-0539">Nucleus</keyword>
<dbReference type="Pfam" id="PF02854">
    <property type="entry name" value="MIF4G"/>
    <property type="match status" value="1"/>
</dbReference>
<dbReference type="GO" id="GO:0003729">
    <property type="term" value="F:mRNA binding"/>
    <property type="evidence" value="ECO:0007669"/>
    <property type="project" value="TreeGrafter"/>
</dbReference>
<feature type="transmembrane region" description="Helical" evidence="12">
    <location>
        <begin position="817"/>
        <end position="835"/>
    </location>
</feature>
<dbReference type="SMART" id="SM00543">
    <property type="entry name" value="MIF4G"/>
    <property type="match status" value="1"/>
</dbReference>
<dbReference type="Proteomes" id="UP000475862">
    <property type="component" value="Unassembled WGS sequence"/>
</dbReference>
<comment type="subunit">
    <text evidence="3">Component of the nuclear cap-binding complex (CBC), a heterodimer composed of Cbp80 and Cbp20 that interacts with m7GpppG-capped RNA.</text>
</comment>
<dbReference type="PANTHER" id="PTHR12412">
    <property type="entry name" value="CAP BINDING PROTEIN"/>
    <property type="match status" value="1"/>
</dbReference>
<sequence length="950" mass="110209">MSRRRIHDSYEDLYGADRGYKKRRRGGSESNDLEDRLESLVLKVGENTTSTIESNLEGLASVLDGDIQNFKKKVLKLLVECAVNMPEKCTIYSTLVGLLNAKNYNFGGEFVENIVRSFKDSLKNNSWNEARVVLRFIGDLVNCHVVSASSFVQLMGSLLDVTKEDGVPNVRKDWYCYAVMSCLPWVYLNKRPKKHVNMLRIWSTDVPHPQEEYLECLWNQIKKLKHDSWTETIIPRPYLTFDNVLCEALQHNLPPIVPPPHHNACVYPMPWVVYRMFDYTDVTDGHIMPGAHSIERFLVEEHLQQIIDMSATNLMNFVHKNKVPLEYCIVEVIFSLMFHQPKPKYLEVMFGSVFIELSKLSTNTMPLVLAQTTEILYSRIESMHVCAFDRFVSWFAYHLSNFKFSWSWQEWADCLALDPEHPKPKFVREVLQKAMRLSFYERMRDIVPPDFEPLLPEKPEPKFKYAIEKSLLPGQFLSNTLLTKIRNKTTPEDILEILKEPLMSENGEIMEPADICISNPTKIDAFVQTLLYIASKSFSHAFAAITKFISVFKALGETDDGQLQILRSTFDLWSADQQMLTVLIDKMLKTQIIECSSVANWIFSKEMIPEFTKLYIWEILSLTINKMSRHVDRLTRELNEAREKLRTTAATSNSSDDSDGDTEKTEAKPRQSTTTFGGQVPMDVDDNVTEEMVERMEEKLEMAQADQKNLFLIVFQRFIMILSEHLVKCDTDDRPFDTYWYKYTVGRLQQVFLAHHEQVQKYSSTLEGLLFTQDLDIHILEVFHQFLALQKESFIITITFTTFYVQSFLYNKFLTKNIICIMIDIFLTILLWVVGPKLVFYRCSLFHLLPRLCKPLGFLRIITVTILLNHTLPFGDCFVAGYMNIPPYFNVRCTSATIEPTYLAPYGKEPLKYVCYNLIRLHKITPGSFFLLTYSVTDLSHKCEYPSLML</sequence>
<dbReference type="GO" id="GO:0000339">
    <property type="term" value="F:RNA cap binding"/>
    <property type="evidence" value="ECO:0007669"/>
    <property type="project" value="InterPro"/>
</dbReference>
<dbReference type="Gene3D" id="1.25.40.180">
    <property type="match status" value="3"/>
</dbReference>
<accession>A0A6G0TZX1</accession>
<dbReference type="GO" id="GO:0008380">
    <property type="term" value="P:RNA splicing"/>
    <property type="evidence" value="ECO:0007669"/>
    <property type="project" value="UniProtKB-KW"/>
</dbReference>
<dbReference type="GO" id="GO:0005846">
    <property type="term" value="C:nuclear cap binding complex"/>
    <property type="evidence" value="ECO:0007669"/>
    <property type="project" value="InterPro"/>
</dbReference>
<dbReference type="InterPro" id="IPR003890">
    <property type="entry name" value="MIF4G-like_typ-3"/>
</dbReference>
<dbReference type="GO" id="GO:0005634">
    <property type="term" value="C:nucleus"/>
    <property type="evidence" value="ECO:0007669"/>
    <property type="project" value="UniProtKB-SubCell"/>
</dbReference>
<feature type="domain" description="MIF4G" evidence="13">
    <location>
        <begin position="34"/>
        <end position="225"/>
    </location>
</feature>
<evidence type="ECO:0000256" key="11">
    <source>
        <dbReference type="SAM" id="MobiDB-lite"/>
    </source>
</evidence>
<evidence type="ECO:0000256" key="1">
    <source>
        <dbReference type="ARBA" id="ARBA00004123"/>
    </source>
</evidence>
<dbReference type="InterPro" id="IPR015174">
    <property type="entry name" value="MIF4G-like_typ-2"/>
</dbReference>
<evidence type="ECO:0000256" key="3">
    <source>
        <dbReference type="ARBA" id="ARBA00011361"/>
    </source>
</evidence>
<dbReference type="Pfam" id="PF09088">
    <property type="entry name" value="MIF4G_like"/>
    <property type="match status" value="1"/>
</dbReference>
<feature type="transmembrane region" description="Helical" evidence="12">
    <location>
        <begin position="793"/>
        <end position="810"/>
    </location>
</feature>
<dbReference type="InterPro" id="IPR027159">
    <property type="entry name" value="CBP80"/>
</dbReference>
<comment type="subcellular location">
    <subcellularLocation>
        <location evidence="1">Nucleus</location>
    </subcellularLocation>
</comment>
<keyword evidence="15" id="KW-1185">Reference proteome</keyword>
<dbReference type="GO" id="GO:0031047">
    <property type="term" value="P:regulatory ncRNA-mediated gene silencing"/>
    <property type="evidence" value="ECO:0007669"/>
    <property type="project" value="UniProtKB-KW"/>
</dbReference>
<dbReference type="GO" id="GO:0000184">
    <property type="term" value="P:nuclear-transcribed mRNA catabolic process, nonsense-mediated decay"/>
    <property type="evidence" value="ECO:0007669"/>
    <property type="project" value="TreeGrafter"/>
</dbReference>
<proteinExistence type="inferred from homology"/>
<feature type="region of interest" description="Disordered" evidence="11">
    <location>
        <begin position="644"/>
        <end position="682"/>
    </location>
</feature>
<comment type="caution">
    <text evidence="14">The sequence shown here is derived from an EMBL/GenBank/DDBJ whole genome shotgun (WGS) entry which is preliminary data.</text>
</comment>
<dbReference type="EMBL" id="VYZN01000012">
    <property type="protein sequence ID" value="KAE9541871.1"/>
    <property type="molecule type" value="Genomic_DNA"/>
</dbReference>
<evidence type="ECO:0000256" key="10">
    <source>
        <dbReference type="ARBA" id="ARBA00030965"/>
    </source>
</evidence>
<comment type="similarity">
    <text evidence="2">Belongs to the NCBP1 family.</text>
</comment>
<keyword evidence="12" id="KW-1133">Transmembrane helix</keyword>
<organism evidence="14 15">
    <name type="scientific">Aphis glycines</name>
    <name type="common">Soybean aphid</name>
    <dbReference type="NCBI Taxonomy" id="307491"/>
    <lineage>
        <taxon>Eukaryota</taxon>
        <taxon>Metazoa</taxon>
        <taxon>Ecdysozoa</taxon>
        <taxon>Arthropoda</taxon>
        <taxon>Hexapoda</taxon>
        <taxon>Insecta</taxon>
        <taxon>Pterygota</taxon>
        <taxon>Neoptera</taxon>
        <taxon>Paraneoptera</taxon>
        <taxon>Hemiptera</taxon>
        <taxon>Sternorrhyncha</taxon>
        <taxon>Aphidomorpha</taxon>
        <taxon>Aphidoidea</taxon>
        <taxon>Aphididae</taxon>
        <taxon>Aphidini</taxon>
        <taxon>Aphis</taxon>
        <taxon>Aphis</taxon>
    </lineage>
</organism>
<dbReference type="SUPFAM" id="SSF48371">
    <property type="entry name" value="ARM repeat"/>
    <property type="match status" value="3"/>
</dbReference>
<evidence type="ECO:0000313" key="15">
    <source>
        <dbReference type="Proteomes" id="UP000475862"/>
    </source>
</evidence>
<dbReference type="InterPro" id="IPR016024">
    <property type="entry name" value="ARM-type_fold"/>
</dbReference>
<dbReference type="Pfam" id="PF09090">
    <property type="entry name" value="MIF4G_like_2"/>
    <property type="match status" value="1"/>
</dbReference>
<evidence type="ECO:0000256" key="4">
    <source>
        <dbReference type="ARBA" id="ARBA00019879"/>
    </source>
</evidence>
<evidence type="ECO:0000256" key="2">
    <source>
        <dbReference type="ARBA" id="ARBA00007413"/>
    </source>
</evidence>
<gene>
    <name evidence="14" type="ORF">AGLY_003862</name>
</gene>
<dbReference type="GO" id="GO:0006370">
    <property type="term" value="P:7-methylguanosine mRNA capping"/>
    <property type="evidence" value="ECO:0007669"/>
    <property type="project" value="UniProtKB-KW"/>
</dbReference>
<protein>
    <recommendedName>
        <fullName evidence="4">Nuclear cap-binding protein subunit 1</fullName>
    </recommendedName>
    <alternativeName>
        <fullName evidence="10">80 kDa nuclear cap-binding protein</fullName>
    </alternativeName>
</protein>
<dbReference type="PANTHER" id="PTHR12412:SF2">
    <property type="entry name" value="NUCLEAR CAP-BINDING PROTEIN SUBUNIT 1"/>
    <property type="match status" value="1"/>
</dbReference>
<dbReference type="InterPro" id="IPR015172">
    <property type="entry name" value="MIF4G-like_typ-1"/>
</dbReference>
<evidence type="ECO:0000259" key="13">
    <source>
        <dbReference type="SMART" id="SM00543"/>
    </source>
</evidence>
<evidence type="ECO:0000256" key="6">
    <source>
        <dbReference type="ARBA" id="ARBA00023042"/>
    </source>
</evidence>
<evidence type="ECO:0000256" key="5">
    <source>
        <dbReference type="ARBA" id="ARBA00022664"/>
    </source>
</evidence>